<dbReference type="PRINTS" id="PR00081">
    <property type="entry name" value="GDHRDH"/>
</dbReference>
<accession>A0ABR1KT45</accession>
<protein>
    <recommendedName>
        <fullName evidence="4">NAD(P)-binding protein</fullName>
    </recommendedName>
</protein>
<organism evidence="2 3">
    <name type="scientific">Phyllosticta citriasiana</name>
    <dbReference type="NCBI Taxonomy" id="595635"/>
    <lineage>
        <taxon>Eukaryota</taxon>
        <taxon>Fungi</taxon>
        <taxon>Dikarya</taxon>
        <taxon>Ascomycota</taxon>
        <taxon>Pezizomycotina</taxon>
        <taxon>Dothideomycetes</taxon>
        <taxon>Dothideomycetes incertae sedis</taxon>
        <taxon>Botryosphaeriales</taxon>
        <taxon>Phyllostictaceae</taxon>
        <taxon>Phyllosticta</taxon>
    </lineage>
</organism>
<dbReference type="Pfam" id="PF00106">
    <property type="entry name" value="adh_short"/>
    <property type="match status" value="1"/>
</dbReference>
<gene>
    <name evidence="2" type="ORF">IWZ03DRAFT_310059</name>
</gene>
<dbReference type="Gene3D" id="3.40.50.720">
    <property type="entry name" value="NAD(P)-binding Rossmann-like Domain"/>
    <property type="match status" value="1"/>
</dbReference>
<keyword evidence="3" id="KW-1185">Reference proteome</keyword>
<comment type="caution">
    <text evidence="2">The sequence shown here is derived from an EMBL/GenBank/DDBJ whole genome shotgun (WGS) entry which is preliminary data.</text>
</comment>
<dbReference type="InterPro" id="IPR036291">
    <property type="entry name" value="NAD(P)-bd_dom_sf"/>
</dbReference>
<evidence type="ECO:0000256" key="1">
    <source>
        <dbReference type="ARBA" id="ARBA00023002"/>
    </source>
</evidence>
<evidence type="ECO:0000313" key="3">
    <source>
        <dbReference type="Proteomes" id="UP001363622"/>
    </source>
</evidence>
<reference evidence="2 3" key="1">
    <citation type="submission" date="2024-04" db="EMBL/GenBank/DDBJ databases">
        <title>Phyllosticta paracitricarpa is synonymous to the EU quarantine fungus P. citricarpa based on phylogenomic analyses.</title>
        <authorList>
            <consortium name="Lawrence Berkeley National Laboratory"/>
            <person name="Van Ingen-Buijs V.A."/>
            <person name="Van Westerhoven A.C."/>
            <person name="Haridas S."/>
            <person name="Skiadas P."/>
            <person name="Martin F."/>
            <person name="Groenewald J.Z."/>
            <person name="Crous P.W."/>
            <person name="Seidl M.F."/>
        </authorList>
    </citation>
    <scope>NUCLEOTIDE SEQUENCE [LARGE SCALE GENOMIC DNA]</scope>
    <source>
        <strain evidence="2 3">CBS 123371</strain>
    </source>
</reference>
<dbReference type="SUPFAM" id="SSF51735">
    <property type="entry name" value="NAD(P)-binding Rossmann-fold domains"/>
    <property type="match status" value="1"/>
</dbReference>
<proteinExistence type="predicted"/>
<dbReference type="InterPro" id="IPR002347">
    <property type="entry name" value="SDR_fam"/>
</dbReference>
<evidence type="ECO:0000313" key="2">
    <source>
        <dbReference type="EMBL" id="KAK7519062.1"/>
    </source>
</evidence>
<dbReference type="Proteomes" id="UP001363622">
    <property type="component" value="Unassembled WGS sequence"/>
</dbReference>
<keyword evidence="1" id="KW-0560">Oxidoreductase</keyword>
<name>A0ABR1KT45_9PEZI</name>
<evidence type="ECO:0008006" key="4">
    <source>
        <dbReference type="Google" id="ProtNLM"/>
    </source>
</evidence>
<dbReference type="PANTHER" id="PTHR43157">
    <property type="entry name" value="PHOSPHATIDYLINOSITOL-GLYCAN BIOSYNTHESIS CLASS F PROTEIN-RELATED"/>
    <property type="match status" value="1"/>
</dbReference>
<dbReference type="EMBL" id="JBBPHU010000004">
    <property type="protein sequence ID" value="KAK7519062.1"/>
    <property type="molecule type" value="Genomic_DNA"/>
</dbReference>
<sequence>MPSISVLLDFVYTQLFVKTPKPTQSFAGRTVIVTGGNAGLGLEAARYAARLGAAKVIITSRRVDAGEQAKQAIYKSEKLSDPTIVEVWQLDLCSYESVKAFAARAERLPRLDALICNAGIATTQFKLAEGHETTITTNVISTFLLALLLLPKLRATAHQTGSLTHLEIVTSLVHFFTDFPERDARPGQLFADLSDEKKARMDDRYDVSKLLEVFVVRQFASDPELMGPRSDTSPYPVVVTAVNPGFCDSRIRREFYEGPKITKYVVKAFELLMARSSEEGARNLVLAVAPGKADQTWHGQYISDGKVKPASKFVRSEAGLKQQKRVWEELGVILDRIQPGVTKNF</sequence>
<dbReference type="PANTHER" id="PTHR43157:SF31">
    <property type="entry name" value="PHOSPHATIDYLINOSITOL-GLYCAN BIOSYNTHESIS CLASS F PROTEIN"/>
    <property type="match status" value="1"/>
</dbReference>